<evidence type="ECO:0000313" key="2">
    <source>
        <dbReference type="EMBL" id="KAK4794618.1"/>
    </source>
</evidence>
<evidence type="ECO:0000256" key="1">
    <source>
        <dbReference type="SAM" id="MobiDB-lite"/>
    </source>
</evidence>
<dbReference type="Proteomes" id="UP001346149">
    <property type="component" value="Unassembled WGS sequence"/>
</dbReference>
<feature type="region of interest" description="Disordered" evidence="1">
    <location>
        <begin position="21"/>
        <end position="42"/>
    </location>
</feature>
<protein>
    <submittedName>
        <fullName evidence="2">Uncharacterized protein</fullName>
    </submittedName>
</protein>
<organism evidence="2 3">
    <name type="scientific">Trapa natans</name>
    <name type="common">Water chestnut</name>
    <dbReference type="NCBI Taxonomy" id="22666"/>
    <lineage>
        <taxon>Eukaryota</taxon>
        <taxon>Viridiplantae</taxon>
        <taxon>Streptophyta</taxon>
        <taxon>Embryophyta</taxon>
        <taxon>Tracheophyta</taxon>
        <taxon>Spermatophyta</taxon>
        <taxon>Magnoliopsida</taxon>
        <taxon>eudicotyledons</taxon>
        <taxon>Gunneridae</taxon>
        <taxon>Pentapetalae</taxon>
        <taxon>rosids</taxon>
        <taxon>malvids</taxon>
        <taxon>Myrtales</taxon>
        <taxon>Lythraceae</taxon>
        <taxon>Trapa</taxon>
    </lineage>
</organism>
<sequence length="69" mass="7371">MPIGLEDYGSKAGNWSQTAVNAEQHNSMRTARRPGSNNRVNVGTGAWEMEAARTENHGLSTNGKATGRA</sequence>
<name>A0AAN7MCZ9_TRANT</name>
<proteinExistence type="predicted"/>
<comment type="caution">
    <text evidence="2">The sequence shown here is derived from an EMBL/GenBank/DDBJ whole genome shotgun (WGS) entry which is preliminary data.</text>
</comment>
<evidence type="ECO:0000313" key="3">
    <source>
        <dbReference type="Proteomes" id="UP001346149"/>
    </source>
</evidence>
<reference evidence="2 3" key="1">
    <citation type="journal article" date="2023" name="Hortic Res">
        <title>Pangenome of water caltrop reveals structural variations and asymmetric subgenome divergence after allopolyploidization.</title>
        <authorList>
            <person name="Zhang X."/>
            <person name="Chen Y."/>
            <person name="Wang L."/>
            <person name="Yuan Y."/>
            <person name="Fang M."/>
            <person name="Shi L."/>
            <person name="Lu R."/>
            <person name="Comes H.P."/>
            <person name="Ma Y."/>
            <person name="Chen Y."/>
            <person name="Huang G."/>
            <person name="Zhou Y."/>
            <person name="Zheng Z."/>
            <person name="Qiu Y."/>
        </authorList>
    </citation>
    <scope>NUCLEOTIDE SEQUENCE [LARGE SCALE GENOMIC DNA]</scope>
    <source>
        <strain evidence="2">F231</strain>
    </source>
</reference>
<accession>A0AAN7MCZ9</accession>
<dbReference type="AlphaFoldDB" id="A0AAN7MCZ9"/>
<dbReference type="EMBL" id="JAXQNO010000007">
    <property type="protein sequence ID" value="KAK4794618.1"/>
    <property type="molecule type" value="Genomic_DNA"/>
</dbReference>
<keyword evidence="3" id="KW-1185">Reference proteome</keyword>
<feature type="compositionally biased region" description="Polar residues" evidence="1">
    <location>
        <begin position="21"/>
        <end position="41"/>
    </location>
</feature>
<gene>
    <name evidence="2" type="ORF">SAY86_012612</name>
</gene>